<dbReference type="InterPro" id="IPR036365">
    <property type="entry name" value="PGBD-like_sf"/>
</dbReference>
<dbReference type="Gene3D" id="3.40.80.10">
    <property type="entry name" value="Peptidoglycan recognition protein-like"/>
    <property type="match status" value="1"/>
</dbReference>
<dbReference type="SUPFAM" id="SSF55846">
    <property type="entry name" value="N-acetylmuramoyl-L-alanine amidase-like"/>
    <property type="match status" value="1"/>
</dbReference>
<organism evidence="7 8">
    <name type="scientific">Kaustia mangrovi</name>
    <dbReference type="NCBI Taxonomy" id="2593653"/>
    <lineage>
        <taxon>Bacteria</taxon>
        <taxon>Pseudomonadati</taxon>
        <taxon>Pseudomonadota</taxon>
        <taxon>Alphaproteobacteria</taxon>
        <taxon>Hyphomicrobiales</taxon>
        <taxon>Parvibaculaceae</taxon>
        <taxon>Kaustia</taxon>
    </lineage>
</organism>
<reference evidence="7 8" key="1">
    <citation type="submission" date="2020-06" db="EMBL/GenBank/DDBJ databases">
        <title>Genome sequence of 2 isolates from Red Sea Mangroves.</title>
        <authorList>
            <person name="Sefrji F."/>
            <person name="Michoud G."/>
            <person name="Merlino G."/>
            <person name="Daffonchio D."/>
        </authorList>
    </citation>
    <scope>NUCLEOTIDE SEQUENCE [LARGE SCALE GENOMIC DNA]</scope>
    <source>
        <strain evidence="7 8">R1DC25</strain>
    </source>
</reference>
<dbReference type="InterPro" id="IPR002477">
    <property type="entry name" value="Peptidoglycan-bd-like"/>
</dbReference>
<evidence type="ECO:0000256" key="2">
    <source>
        <dbReference type="ARBA" id="ARBA00007553"/>
    </source>
</evidence>
<dbReference type="GO" id="GO:0008745">
    <property type="term" value="F:N-acetylmuramoyl-L-alanine amidase activity"/>
    <property type="evidence" value="ECO:0007669"/>
    <property type="project" value="UniProtKB-EC"/>
</dbReference>
<dbReference type="CDD" id="cd06583">
    <property type="entry name" value="PGRP"/>
    <property type="match status" value="1"/>
</dbReference>
<dbReference type="Pfam" id="PF01510">
    <property type="entry name" value="Amidase_2"/>
    <property type="match status" value="1"/>
</dbReference>
<accession>A0A7S8HDJ6</accession>
<dbReference type="EMBL" id="CP058214">
    <property type="protein sequence ID" value="QPC44877.1"/>
    <property type="molecule type" value="Genomic_DNA"/>
</dbReference>
<evidence type="ECO:0000259" key="6">
    <source>
        <dbReference type="SMART" id="SM00644"/>
    </source>
</evidence>
<dbReference type="AlphaFoldDB" id="A0A7S8HDJ6"/>
<dbReference type="KEGG" id="kmn:HW532_20550"/>
<comment type="similarity">
    <text evidence="2">Belongs to the N-acetylmuramoyl-L-alanine amidase 2 family.</text>
</comment>
<dbReference type="Gene3D" id="1.10.101.10">
    <property type="entry name" value="PGBD-like superfamily/PGBD"/>
    <property type="match status" value="1"/>
</dbReference>
<keyword evidence="8" id="KW-1185">Reference proteome</keyword>
<dbReference type="Proteomes" id="UP000593594">
    <property type="component" value="Chromosome"/>
</dbReference>
<dbReference type="InterPro" id="IPR036505">
    <property type="entry name" value="Amidase/PGRP_sf"/>
</dbReference>
<name>A0A7S8HDJ6_9HYPH</name>
<dbReference type="Pfam" id="PF01471">
    <property type="entry name" value="PG_binding_1"/>
    <property type="match status" value="1"/>
</dbReference>
<evidence type="ECO:0000256" key="1">
    <source>
        <dbReference type="ARBA" id="ARBA00001561"/>
    </source>
</evidence>
<dbReference type="SMART" id="SM00644">
    <property type="entry name" value="Ami_2"/>
    <property type="match status" value="1"/>
</dbReference>
<dbReference type="SUPFAM" id="SSF47090">
    <property type="entry name" value="PGBD-like"/>
    <property type="match status" value="1"/>
</dbReference>
<dbReference type="PANTHER" id="PTHR30417">
    <property type="entry name" value="N-ACETYLMURAMOYL-L-ALANINE AMIDASE AMID"/>
    <property type="match status" value="1"/>
</dbReference>
<gene>
    <name evidence="7" type="ORF">HW532_20550</name>
</gene>
<dbReference type="InterPro" id="IPR036366">
    <property type="entry name" value="PGBDSf"/>
</dbReference>
<keyword evidence="5" id="KW-0961">Cell wall biogenesis/degradation</keyword>
<dbReference type="GO" id="GO:0071555">
    <property type="term" value="P:cell wall organization"/>
    <property type="evidence" value="ECO:0007669"/>
    <property type="project" value="UniProtKB-KW"/>
</dbReference>
<dbReference type="InterPro" id="IPR002502">
    <property type="entry name" value="Amidase_domain"/>
</dbReference>
<sequence>MRMTLSVENRPSPNFSDRREGCEIDILLLHYTGMASCQAASDWLCNPRSEVSCHYLVDLDGTVTAMVPEDKRAWHAGLSYWAGSRDVNSRSIGIEIHNPGHAGGYPDYTDAQMRAVIALSADILSRHAIAPRHVLAHSDVSPERKEDPGEKFDWRRLHENGIGLWVEPAPISEGRTLRTGDQGALVRALQEKLVRYGYGLEVSGWFDERTGAVVRAFQRHFRQARVDGIADPSTVETLDRLIAALGDEAADALG</sequence>
<keyword evidence="4" id="KW-0378">Hydrolase</keyword>
<dbReference type="GO" id="GO:0009254">
    <property type="term" value="P:peptidoglycan turnover"/>
    <property type="evidence" value="ECO:0007669"/>
    <property type="project" value="TreeGrafter"/>
</dbReference>
<evidence type="ECO:0000256" key="3">
    <source>
        <dbReference type="ARBA" id="ARBA00011901"/>
    </source>
</evidence>
<dbReference type="PANTHER" id="PTHR30417:SF1">
    <property type="entry name" value="N-ACETYLMURAMOYL-L-ALANINE AMIDASE AMID"/>
    <property type="match status" value="1"/>
</dbReference>
<evidence type="ECO:0000313" key="7">
    <source>
        <dbReference type="EMBL" id="QPC44877.1"/>
    </source>
</evidence>
<evidence type="ECO:0000256" key="5">
    <source>
        <dbReference type="ARBA" id="ARBA00023316"/>
    </source>
</evidence>
<dbReference type="InterPro" id="IPR051206">
    <property type="entry name" value="NAMLAA_amidase_2"/>
</dbReference>
<feature type="domain" description="N-acetylmuramoyl-L-alanine amidase" evidence="6">
    <location>
        <begin position="12"/>
        <end position="149"/>
    </location>
</feature>
<evidence type="ECO:0000313" key="8">
    <source>
        <dbReference type="Proteomes" id="UP000593594"/>
    </source>
</evidence>
<dbReference type="GO" id="GO:0009253">
    <property type="term" value="P:peptidoglycan catabolic process"/>
    <property type="evidence" value="ECO:0007669"/>
    <property type="project" value="InterPro"/>
</dbReference>
<proteinExistence type="inferred from homology"/>
<dbReference type="GO" id="GO:0019867">
    <property type="term" value="C:outer membrane"/>
    <property type="evidence" value="ECO:0007669"/>
    <property type="project" value="TreeGrafter"/>
</dbReference>
<comment type="catalytic activity">
    <reaction evidence="1">
        <text>Hydrolyzes the link between N-acetylmuramoyl residues and L-amino acid residues in certain cell-wall glycopeptides.</text>
        <dbReference type="EC" id="3.5.1.28"/>
    </reaction>
</comment>
<evidence type="ECO:0000256" key="4">
    <source>
        <dbReference type="ARBA" id="ARBA00022801"/>
    </source>
</evidence>
<dbReference type="EC" id="3.5.1.28" evidence="3"/>
<protein>
    <recommendedName>
        <fullName evidence="3">N-acetylmuramoyl-L-alanine amidase</fullName>
        <ecNumber evidence="3">3.5.1.28</ecNumber>
    </recommendedName>
</protein>